<dbReference type="GO" id="GO:0016020">
    <property type="term" value="C:membrane"/>
    <property type="evidence" value="ECO:0007669"/>
    <property type="project" value="UniProtKB-SubCell"/>
</dbReference>
<organism evidence="7 8">
    <name type="scientific">Talaromyces rugulosus</name>
    <name type="common">Penicillium rugulosum</name>
    <dbReference type="NCBI Taxonomy" id="121627"/>
    <lineage>
        <taxon>Eukaryota</taxon>
        <taxon>Fungi</taxon>
        <taxon>Dikarya</taxon>
        <taxon>Ascomycota</taxon>
        <taxon>Pezizomycotina</taxon>
        <taxon>Eurotiomycetes</taxon>
        <taxon>Eurotiomycetidae</taxon>
        <taxon>Eurotiales</taxon>
        <taxon>Trichocomaceae</taxon>
        <taxon>Talaromyces</taxon>
        <taxon>Talaromyces sect. Islandici</taxon>
    </lineage>
</organism>
<evidence type="ECO:0000256" key="6">
    <source>
        <dbReference type="SAM" id="Phobius"/>
    </source>
</evidence>
<name>A0A7H8QV24_TALRU</name>
<feature type="transmembrane region" description="Helical" evidence="6">
    <location>
        <begin position="170"/>
        <end position="189"/>
    </location>
</feature>
<dbReference type="PANTHER" id="PTHR45649:SF11">
    <property type="entry name" value="TRANSPORTER, PUTATIVE (EUROFUNG)-RELATED"/>
    <property type="match status" value="1"/>
</dbReference>
<feature type="transmembrane region" description="Helical" evidence="6">
    <location>
        <begin position="407"/>
        <end position="429"/>
    </location>
</feature>
<feature type="transmembrane region" description="Helical" evidence="6">
    <location>
        <begin position="379"/>
        <end position="401"/>
    </location>
</feature>
<evidence type="ECO:0000256" key="4">
    <source>
        <dbReference type="ARBA" id="ARBA00022989"/>
    </source>
</evidence>
<dbReference type="GO" id="GO:0022857">
    <property type="term" value="F:transmembrane transporter activity"/>
    <property type="evidence" value="ECO:0007669"/>
    <property type="project" value="InterPro"/>
</dbReference>
<comment type="subcellular location">
    <subcellularLocation>
        <location evidence="1">Membrane</location>
        <topology evidence="1">Multi-pass membrane protein</topology>
    </subcellularLocation>
</comment>
<evidence type="ECO:0000313" key="7">
    <source>
        <dbReference type="EMBL" id="QKX57860.1"/>
    </source>
</evidence>
<keyword evidence="3 6" id="KW-0812">Transmembrane</keyword>
<dbReference type="OrthoDB" id="2417308at2759"/>
<feature type="transmembrane region" description="Helical" evidence="6">
    <location>
        <begin position="45"/>
        <end position="64"/>
    </location>
</feature>
<feature type="transmembrane region" description="Helical" evidence="6">
    <location>
        <begin position="279"/>
        <end position="303"/>
    </location>
</feature>
<dbReference type="PANTHER" id="PTHR45649">
    <property type="entry name" value="AMINO-ACID PERMEASE BAT1"/>
    <property type="match status" value="1"/>
</dbReference>
<dbReference type="RefSeq" id="XP_035344038.1">
    <property type="nucleotide sequence ID" value="XM_035488145.1"/>
</dbReference>
<feature type="transmembrane region" description="Helical" evidence="6">
    <location>
        <begin position="126"/>
        <end position="150"/>
    </location>
</feature>
<evidence type="ECO:0000313" key="8">
    <source>
        <dbReference type="Proteomes" id="UP000509510"/>
    </source>
</evidence>
<accession>A0A7H8QV24</accession>
<protein>
    <recommendedName>
        <fullName evidence="9">Choline transporter</fullName>
    </recommendedName>
</protein>
<reference evidence="8" key="1">
    <citation type="submission" date="2020-06" db="EMBL/GenBank/DDBJ databases">
        <title>A chromosome-scale genome assembly of Talaromyces rugulosus W13939.</title>
        <authorList>
            <person name="Wang B."/>
            <person name="Guo L."/>
            <person name="Ye K."/>
            <person name="Wang L."/>
        </authorList>
    </citation>
    <scope>NUCLEOTIDE SEQUENCE [LARGE SCALE GENOMIC DNA]</scope>
    <source>
        <strain evidence="8">W13939</strain>
    </source>
</reference>
<dbReference type="Gene3D" id="1.20.1740.10">
    <property type="entry name" value="Amino acid/polyamine transporter I"/>
    <property type="match status" value="1"/>
</dbReference>
<evidence type="ECO:0000256" key="3">
    <source>
        <dbReference type="ARBA" id="ARBA00022692"/>
    </source>
</evidence>
<proteinExistence type="predicted"/>
<dbReference type="GeneID" id="55992478"/>
<dbReference type="Pfam" id="PF13520">
    <property type="entry name" value="AA_permease_2"/>
    <property type="match status" value="1"/>
</dbReference>
<keyword evidence="4 6" id="KW-1133">Transmembrane helix</keyword>
<dbReference type="PIRSF" id="PIRSF006060">
    <property type="entry name" value="AA_transporter"/>
    <property type="match status" value="1"/>
</dbReference>
<sequence length="533" mass="58332">MQDIEKSNSTAKDVDGDHESVAVGVDIDDAILRANGHKPELKRQFSWISALGLGFSITNSWAGYLSCFGQSLAYGGPQVILLGLVVAFVVQFTITLGLSEIASAFPSTGGQYHFCWILSPEKSRRFAAYIIGWMSILAWWIVTCSGISLAASTLYGMIHFVKPEFLATNWVVYLFYVAVSVITVVPVFVTSKRLGWLVQTSLVLSVIGMVLVLFVPVGMHQHVNKSSYLVQSGMGTSGWGSGTAWILGISNCMYAFGGTDGAIHISEEMTQPGRRVPQVIIMTLIIGLGTSLPLFIALMYFMTDADAVMNSPLPSMELVFQATGNRKATICLTSLLLVVYILALPSQWVTSGRIAWAFARDNGVPFSKYFSKIDQRLEFPVRTTGVAFIFVLLYGLLYLASTTAFNSIINSAVLFLNITYAVPQGILLFQGRKQHLPPRYLDLGIFGYLCNGFSVLWIVVLGVAVCMPPSLPVSTATMNYISVIVVGLFLIIMLLWLVDGNVNFEGPHIDWDLIKEANTHTLKDPPPRSSSKV</sequence>
<evidence type="ECO:0008006" key="9">
    <source>
        <dbReference type="Google" id="ProtNLM"/>
    </source>
</evidence>
<dbReference type="Proteomes" id="UP000509510">
    <property type="component" value="Chromosome III"/>
</dbReference>
<evidence type="ECO:0000256" key="5">
    <source>
        <dbReference type="ARBA" id="ARBA00023136"/>
    </source>
</evidence>
<keyword evidence="8" id="KW-1185">Reference proteome</keyword>
<feature type="transmembrane region" description="Helical" evidence="6">
    <location>
        <begin position="79"/>
        <end position="105"/>
    </location>
</feature>
<dbReference type="AlphaFoldDB" id="A0A7H8QV24"/>
<feature type="transmembrane region" description="Helical" evidence="6">
    <location>
        <begin position="196"/>
        <end position="219"/>
    </location>
</feature>
<feature type="transmembrane region" description="Helical" evidence="6">
    <location>
        <begin position="477"/>
        <end position="498"/>
    </location>
</feature>
<dbReference type="EMBL" id="CP055900">
    <property type="protein sequence ID" value="QKX57860.1"/>
    <property type="molecule type" value="Genomic_DNA"/>
</dbReference>
<keyword evidence="2" id="KW-0813">Transport</keyword>
<evidence type="ECO:0000256" key="2">
    <source>
        <dbReference type="ARBA" id="ARBA00022448"/>
    </source>
</evidence>
<feature type="transmembrane region" description="Helical" evidence="6">
    <location>
        <begin position="441"/>
        <end position="465"/>
    </location>
</feature>
<dbReference type="KEGG" id="trg:TRUGW13939_04980"/>
<feature type="transmembrane region" description="Helical" evidence="6">
    <location>
        <begin position="323"/>
        <end position="343"/>
    </location>
</feature>
<gene>
    <name evidence="7" type="ORF">TRUGW13939_04980</name>
</gene>
<keyword evidence="5 6" id="KW-0472">Membrane</keyword>
<dbReference type="InterPro" id="IPR002293">
    <property type="entry name" value="AA/rel_permease1"/>
</dbReference>
<evidence type="ECO:0000256" key="1">
    <source>
        <dbReference type="ARBA" id="ARBA00004141"/>
    </source>
</evidence>